<feature type="compositionally biased region" description="Acidic residues" evidence="1">
    <location>
        <begin position="120"/>
        <end position="129"/>
    </location>
</feature>
<comment type="caution">
    <text evidence="2">The sequence shown here is derived from an EMBL/GenBank/DDBJ whole genome shotgun (WGS) entry which is preliminary data.</text>
</comment>
<gene>
    <name evidence="2" type="ORF">ACFQ3U_03155</name>
</gene>
<reference evidence="3" key="1">
    <citation type="journal article" date="2019" name="Int. J. Syst. Evol. Microbiol.">
        <title>The Global Catalogue of Microorganisms (GCM) 10K type strain sequencing project: providing services to taxonomists for standard genome sequencing and annotation.</title>
        <authorList>
            <consortium name="The Broad Institute Genomics Platform"/>
            <consortium name="The Broad Institute Genome Sequencing Center for Infectious Disease"/>
            <person name="Wu L."/>
            <person name="Ma J."/>
        </authorList>
    </citation>
    <scope>NUCLEOTIDE SEQUENCE [LARGE SCALE GENOMIC DNA]</scope>
    <source>
        <strain evidence="3">CCUG 50213</strain>
    </source>
</reference>
<name>A0ABW3TJX7_9MICO</name>
<keyword evidence="3" id="KW-1185">Reference proteome</keyword>
<dbReference type="EMBL" id="JBHTLY010000001">
    <property type="protein sequence ID" value="MFD1200885.1"/>
    <property type="molecule type" value="Genomic_DNA"/>
</dbReference>
<evidence type="ECO:0000313" key="2">
    <source>
        <dbReference type="EMBL" id="MFD1200885.1"/>
    </source>
</evidence>
<evidence type="ECO:0000256" key="1">
    <source>
        <dbReference type="SAM" id="MobiDB-lite"/>
    </source>
</evidence>
<accession>A0ABW3TJX7</accession>
<feature type="region of interest" description="Disordered" evidence="1">
    <location>
        <begin position="87"/>
        <end position="129"/>
    </location>
</feature>
<evidence type="ECO:0000313" key="3">
    <source>
        <dbReference type="Proteomes" id="UP001597181"/>
    </source>
</evidence>
<proteinExistence type="predicted"/>
<dbReference type="RefSeq" id="WP_343959507.1">
    <property type="nucleotide sequence ID" value="NZ_BAAAKZ010000003.1"/>
</dbReference>
<dbReference type="Proteomes" id="UP001597181">
    <property type="component" value="Unassembled WGS sequence"/>
</dbReference>
<sequence>MQLGSRWQTSQPPHPAVPEALHGAIAAAEREAFEGNAGSGAAAGGAAAGGAGSWTLTWLEGRPRVELIGAAGDVLADLRLSASGEVVAQPIPGARDTHDSSGTGSGRDGSVAVAGIGTDAADEDDDWLS</sequence>
<protein>
    <submittedName>
        <fullName evidence="2">Fe-S oxidoreductase</fullName>
    </submittedName>
</protein>
<organism evidence="2 3">
    <name type="scientific">Leucobacter albus</name>
    <dbReference type="NCBI Taxonomy" id="272210"/>
    <lineage>
        <taxon>Bacteria</taxon>
        <taxon>Bacillati</taxon>
        <taxon>Actinomycetota</taxon>
        <taxon>Actinomycetes</taxon>
        <taxon>Micrococcales</taxon>
        <taxon>Microbacteriaceae</taxon>
        <taxon>Leucobacter</taxon>
    </lineage>
</organism>